<proteinExistence type="predicted"/>
<comment type="caution">
    <text evidence="1">The sequence shown here is derived from an EMBL/GenBank/DDBJ whole genome shotgun (WGS) entry which is preliminary data.</text>
</comment>
<sequence length="87" mass="10016">MWLASRRLPISVAGDRTMKARREDSADSSILFVENKQVPEYRTLTNYLQNTKRVAHGLHLELIQSYNHLHPVHSKPVQTRVGRPGKI</sequence>
<keyword evidence="2" id="KW-1185">Reference proteome</keyword>
<evidence type="ECO:0000313" key="1">
    <source>
        <dbReference type="EMBL" id="KAK0058547.1"/>
    </source>
</evidence>
<dbReference type="EMBL" id="JASAOG010000048">
    <property type="protein sequence ID" value="KAK0058547.1"/>
    <property type="molecule type" value="Genomic_DNA"/>
</dbReference>
<organism evidence="1 2">
    <name type="scientific">Biomphalaria pfeifferi</name>
    <name type="common">Bloodfluke planorb</name>
    <name type="synonym">Freshwater snail</name>
    <dbReference type="NCBI Taxonomy" id="112525"/>
    <lineage>
        <taxon>Eukaryota</taxon>
        <taxon>Metazoa</taxon>
        <taxon>Spiralia</taxon>
        <taxon>Lophotrochozoa</taxon>
        <taxon>Mollusca</taxon>
        <taxon>Gastropoda</taxon>
        <taxon>Heterobranchia</taxon>
        <taxon>Euthyneura</taxon>
        <taxon>Panpulmonata</taxon>
        <taxon>Hygrophila</taxon>
        <taxon>Lymnaeoidea</taxon>
        <taxon>Planorbidae</taxon>
        <taxon>Biomphalaria</taxon>
    </lineage>
</organism>
<gene>
    <name evidence="1" type="ORF">Bpfe_012189</name>
</gene>
<feature type="non-terminal residue" evidence="1">
    <location>
        <position position="87"/>
    </location>
</feature>
<reference evidence="1" key="2">
    <citation type="submission" date="2023-04" db="EMBL/GenBank/DDBJ databases">
        <authorList>
            <person name="Bu L."/>
            <person name="Lu L."/>
            <person name="Laidemitt M.R."/>
            <person name="Zhang S.M."/>
            <person name="Mutuku M."/>
            <person name="Mkoji G."/>
            <person name="Steinauer M."/>
            <person name="Loker E.S."/>
        </authorList>
    </citation>
    <scope>NUCLEOTIDE SEQUENCE</scope>
    <source>
        <strain evidence="1">KasaAsao</strain>
        <tissue evidence="1">Whole Snail</tissue>
    </source>
</reference>
<reference evidence="1" key="1">
    <citation type="journal article" date="2023" name="PLoS Negl. Trop. Dis.">
        <title>A genome sequence for Biomphalaria pfeifferi, the major vector snail for the human-infecting parasite Schistosoma mansoni.</title>
        <authorList>
            <person name="Bu L."/>
            <person name="Lu L."/>
            <person name="Laidemitt M.R."/>
            <person name="Zhang S.M."/>
            <person name="Mutuku M."/>
            <person name="Mkoji G."/>
            <person name="Steinauer M."/>
            <person name="Loker E.S."/>
        </authorList>
    </citation>
    <scope>NUCLEOTIDE SEQUENCE</scope>
    <source>
        <strain evidence="1">KasaAsao</strain>
    </source>
</reference>
<name>A0AAD8FB75_BIOPF</name>
<dbReference type="AlphaFoldDB" id="A0AAD8FB75"/>
<accession>A0AAD8FB75</accession>
<protein>
    <submittedName>
        <fullName evidence="1">Uncharacterized protein</fullName>
    </submittedName>
</protein>
<dbReference type="Proteomes" id="UP001233172">
    <property type="component" value="Unassembled WGS sequence"/>
</dbReference>
<evidence type="ECO:0000313" key="2">
    <source>
        <dbReference type="Proteomes" id="UP001233172"/>
    </source>
</evidence>